<reference evidence="9 10" key="1">
    <citation type="submission" date="2019-04" db="EMBL/GenBank/DDBJ databases">
        <authorList>
            <person name="Poehlein A."/>
            <person name="Bengelsdorf F.R."/>
            <person name="Duerre P."/>
            <person name="Daniel R."/>
        </authorList>
    </citation>
    <scope>NUCLEOTIDE SEQUENCE [LARGE SCALE GENOMIC DNA]</scope>
    <source>
        <strain evidence="9 10">BS-1</strain>
    </source>
</reference>
<dbReference type="GO" id="GO:0006526">
    <property type="term" value="P:L-arginine biosynthetic process"/>
    <property type="evidence" value="ECO:0007669"/>
    <property type="project" value="TreeGrafter"/>
</dbReference>
<dbReference type="Gene3D" id="3.30.70.360">
    <property type="match status" value="2"/>
</dbReference>
<comment type="similarity">
    <text evidence="2">Belongs to the peptidase M20A family.</text>
</comment>
<name>A0A4Z0Y1Z7_9FIRM</name>
<dbReference type="Proteomes" id="UP000297714">
    <property type="component" value="Unassembled WGS sequence"/>
</dbReference>
<dbReference type="InterPro" id="IPR002933">
    <property type="entry name" value="Peptidase_M20"/>
</dbReference>
<comment type="caution">
    <text evidence="9">The sequence shown here is derived from an EMBL/GenBank/DDBJ whole genome shotgun (WGS) entry which is preliminary data.</text>
</comment>
<dbReference type="SUPFAM" id="SSF53187">
    <property type="entry name" value="Zn-dependent exopeptidases"/>
    <property type="match status" value="1"/>
</dbReference>
<dbReference type="NCBIfam" id="TIGR01887">
    <property type="entry name" value="dipeptidaselike"/>
    <property type="match status" value="1"/>
</dbReference>
<dbReference type="OrthoDB" id="9761532at2"/>
<evidence type="ECO:0000256" key="3">
    <source>
        <dbReference type="ARBA" id="ARBA00022670"/>
    </source>
</evidence>
<accession>A0A4Z0Y1Z7</accession>
<dbReference type="PROSITE" id="PS00759">
    <property type="entry name" value="ARGE_DAPE_CPG2_2"/>
    <property type="match status" value="1"/>
</dbReference>
<organism evidence="9 10">
    <name type="scientific">Caproiciproducens galactitolivorans</name>
    <dbReference type="NCBI Taxonomy" id="642589"/>
    <lineage>
        <taxon>Bacteria</taxon>
        <taxon>Bacillati</taxon>
        <taxon>Bacillota</taxon>
        <taxon>Clostridia</taxon>
        <taxon>Eubacteriales</taxon>
        <taxon>Acutalibacteraceae</taxon>
        <taxon>Caproiciproducens</taxon>
    </lineage>
</organism>
<keyword evidence="5 9" id="KW-0378">Hydrolase</keyword>
<dbReference type="SUPFAM" id="SSF55031">
    <property type="entry name" value="Bacterial exopeptidase dimerisation domain"/>
    <property type="match status" value="1"/>
</dbReference>
<dbReference type="GO" id="GO:0008237">
    <property type="term" value="F:metallopeptidase activity"/>
    <property type="evidence" value="ECO:0007669"/>
    <property type="project" value="UniProtKB-KW"/>
</dbReference>
<dbReference type="EC" id="3.4.13.-" evidence="9"/>
<evidence type="ECO:0000256" key="2">
    <source>
        <dbReference type="ARBA" id="ARBA00006247"/>
    </source>
</evidence>
<dbReference type="InterPro" id="IPR050072">
    <property type="entry name" value="Peptidase_M20A"/>
</dbReference>
<evidence type="ECO:0000256" key="8">
    <source>
        <dbReference type="ARBA" id="ARBA00023049"/>
    </source>
</evidence>
<dbReference type="InterPro" id="IPR001261">
    <property type="entry name" value="ArgE/DapE_CS"/>
</dbReference>
<dbReference type="PANTHER" id="PTHR43808:SF31">
    <property type="entry name" value="N-ACETYL-L-CITRULLINE DEACETYLASE"/>
    <property type="match status" value="1"/>
</dbReference>
<evidence type="ECO:0000256" key="4">
    <source>
        <dbReference type="ARBA" id="ARBA00022723"/>
    </source>
</evidence>
<keyword evidence="10" id="KW-1185">Reference proteome</keyword>
<dbReference type="InterPro" id="IPR036264">
    <property type="entry name" value="Bact_exopeptidase_dim_dom"/>
</dbReference>
<comment type="cofactor">
    <cofactor evidence="1">
        <name>Zn(2+)</name>
        <dbReference type="ChEBI" id="CHEBI:29105"/>
    </cofactor>
</comment>
<evidence type="ECO:0000313" key="9">
    <source>
        <dbReference type="EMBL" id="TGJ77734.1"/>
    </source>
</evidence>
<evidence type="ECO:0000256" key="5">
    <source>
        <dbReference type="ARBA" id="ARBA00022801"/>
    </source>
</evidence>
<gene>
    <name evidence="9" type="ORF">CAGA_01290</name>
</gene>
<keyword evidence="7 9" id="KW-0224">Dipeptidase</keyword>
<evidence type="ECO:0000256" key="6">
    <source>
        <dbReference type="ARBA" id="ARBA00022833"/>
    </source>
</evidence>
<sequence>MSFGNKILNYREDILKDLAELVAIPSVQSKPEEGMPFGREVARVMDAFANMADRMGFVTKNVGGYAGHAEYGEGDEVAAVVAHLDIVPEGEGWDTDPFTLTKKGNLYFGRGTADDKGAAIVALYCLKVLKDENIKGKRRLRVIFGGGEETSSNDLEMYLKSEQMPVMAFTPDSDYGICNREKGIMRLTISTKSDSSVIKKFTAGTVVNAVPSKAAAEILCTEDVFRKLQEAAKTTPGDFHVERTADGAKITSAGKASHAMQPQEGFNAATHLMKLLGVVFKAEELGTLVRFVNTKISTELYGESLGISQRDKESGPLTFNVGLVNIGEGEDSIGIDIRYPVTGDGEGIFAKIAKNAAGFGLKCEWQTHSKPLFLPEDNPFISLLKDSYAEITGNPADLYATGGGTYARAFEGRAVAFGPFFPDEADRRLHNTNENIDIDRFMVHAQICLEAMYRMFTK</sequence>
<dbReference type="GO" id="GO:0008777">
    <property type="term" value="F:acetylornithine deacetylase activity"/>
    <property type="evidence" value="ECO:0007669"/>
    <property type="project" value="TreeGrafter"/>
</dbReference>
<dbReference type="PANTHER" id="PTHR43808">
    <property type="entry name" value="ACETYLORNITHINE DEACETYLASE"/>
    <property type="match status" value="1"/>
</dbReference>
<keyword evidence="8" id="KW-0482">Metalloprotease</keyword>
<keyword evidence="3" id="KW-0645">Protease</keyword>
<proteinExistence type="inferred from homology"/>
<dbReference type="GO" id="GO:0006508">
    <property type="term" value="P:proteolysis"/>
    <property type="evidence" value="ECO:0007669"/>
    <property type="project" value="UniProtKB-KW"/>
</dbReference>
<keyword evidence="4" id="KW-0479">Metal-binding</keyword>
<keyword evidence="6" id="KW-0862">Zinc</keyword>
<evidence type="ECO:0000256" key="1">
    <source>
        <dbReference type="ARBA" id="ARBA00001947"/>
    </source>
</evidence>
<dbReference type="InterPro" id="IPR010964">
    <property type="entry name" value="M20A_pepV-rel"/>
</dbReference>
<evidence type="ECO:0000313" key="10">
    <source>
        <dbReference type="Proteomes" id="UP000297714"/>
    </source>
</evidence>
<dbReference type="EMBL" id="SRMQ01000001">
    <property type="protein sequence ID" value="TGJ77734.1"/>
    <property type="molecule type" value="Genomic_DNA"/>
</dbReference>
<evidence type="ECO:0000256" key="7">
    <source>
        <dbReference type="ARBA" id="ARBA00022997"/>
    </source>
</evidence>
<dbReference type="AlphaFoldDB" id="A0A4Z0Y1Z7"/>
<dbReference type="GO" id="GO:0016805">
    <property type="term" value="F:dipeptidase activity"/>
    <property type="evidence" value="ECO:0007669"/>
    <property type="project" value="UniProtKB-KW"/>
</dbReference>
<dbReference type="RefSeq" id="WP_135656684.1">
    <property type="nucleotide sequence ID" value="NZ_JAJUFJ010000010.1"/>
</dbReference>
<dbReference type="GO" id="GO:0008270">
    <property type="term" value="F:zinc ion binding"/>
    <property type="evidence" value="ECO:0007669"/>
    <property type="project" value="InterPro"/>
</dbReference>
<dbReference type="Gene3D" id="3.40.630.10">
    <property type="entry name" value="Zn peptidases"/>
    <property type="match status" value="1"/>
</dbReference>
<dbReference type="Pfam" id="PF01546">
    <property type="entry name" value="Peptidase_M20"/>
    <property type="match status" value="1"/>
</dbReference>
<protein>
    <submittedName>
        <fullName evidence="9">Putative dipeptidase</fullName>
        <ecNumber evidence="9">3.4.13.-</ecNumber>
    </submittedName>
</protein>